<name>A0ABQ5EUP4_9ASTR</name>
<comment type="caution">
    <text evidence="1">The sequence shown here is derived from an EMBL/GenBank/DDBJ whole genome shotgun (WGS) entry which is preliminary data.</text>
</comment>
<protein>
    <recommendedName>
        <fullName evidence="3">RNA-dependent RNA polymerase</fullName>
    </recommendedName>
</protein>
<evidence type="ECO:0000313" key="1">
    <source>
        <dbReference type="EMBL" id="GJT54617.1"/>
    </source>
</evidence>
<evidence type="ECO:0008006" key="3">
    <source>
        <dbReference type="Google" id="ProtNLM"/>
    </source>
</evidence>
<reference evidence="1" key="2">
    <citation type="submission" date="2022-01" db="EMBL/GenBank/DDBJ databases">
        <authorList>
            <person name="Yamashiro T."/>
            <person name="Shiraishi A."/>
            <person name="Satake H."/>
            <person name="Nakayama K."/>
        </authorList>
    </citation>
    <scope>NUCLEOTIDE SEQUENCE</scope>
</reference>
<accession>A0ABQ5EUP4</accession>
<feature type="non-terminal residue" evidence="1">
    <location>
        <position position="1"/>
    </location>
</feature>
<dbReference type="Proteomes" id="UP001151760">
    <property type="component" value="Unassembled WGS sequence"/>
</dbReference>
<reference evidence="1" key="1">
    <citation type="journal article" date="2022" name="Int. J. Mol. Sci.">
        <title>Draft Genome of Tanacetum Coccineum: Genomic Comparison of Closely Related Tanacetum-Family Plants.</title>
        <authorList>
            <person name="Yamashiro T."/>
            <person name="Shiraishi A."/>
            <person name="Nakayama K."/>
            <person name="Satake H."/>
        </authorList>
    </citation>
    <scope>NUCLEOTIDE SEQUENCE</scope>
</reference>
<gene>
    <name evidence="1" type="ORF">Tco_0989671</name>
</gene>
<evidence type="ECO:0000313" key="2">
    <source>
        <dbReference type="Proteomes" id="UP001151760"/>
    </source>
</evidence>
<sequence length="680" mass="77780">LPAAHGPIQPWISNLAQKEDTRDSFNEPIDTPLDFLTFVMNRLKVDTLTPELLAGPTFDLMKGSCKSMVELEYFLEEVYKATTDQFHWNNPEGQQYPHDLCKPLPLIPNSQGRRVIPFDHFINNVLAYLKGSTSSRTYATSVTKTKAADYGHAKWIEDLVPNTMWSPVPVIYDKYALSGSLLGSEASAILWDLLSTGILLHLDWITVRRNDEKMYTFKEGDYKRLRLQDIKDMLLILVQGKLTNLTIEERLALNVSLRMFTRRRVEDLQLGVKSYQKKLNLTRPDTYRSYLKRLPTYSAYPNPRGFIYQNKDKKNKLMRIDELHKFSDGTLNDVQTVLDDILNYEAVRHRYSNPMIQPELEGSTHGYPLVSVEVLRGLRMKKIYTVMGVKKESPPLHLERFYTSAGNPVKEILLKLNLPDHRILKDGGEGPKGPWKAHKAIPWPAIESTTVDIKSLLDAVRITDAQDYVNTTLMKLVLLMNFKENIVVFTIAGTKVNDASESYYCYGIKSGSSEAFDKAWIRRTLFVYTRSFAKDMIKIMKCAASKVPMLKPGEFEIWRMRIEQYIQMIDYALWEVIKNGATLPKTITVEGVMTVLPITTAKEKAQRRLEVKARSTLMMGIPNEHQLLKNTGRKLNIVNGDEDYSLGFDKSKVSATCTKWGHFAGIAKLQEIKDNKNKDS</sequence>
<proteinExistence type="predicted"/>
<organism evidence="1 2">
    <name type="scientific">Tanacetum coccineum</name>
    <dbReference type="NCBI Taxonomy" id="301880"/>
    <lineage>
        <taxon>Eukaryota</taxon>
        <taxon>Viridiplantae</taxon>
        <taxon>Streptophyta</taxon>
        <taxon>Embryophyta</taxon>
        <taxon>Tracheophyta</taxon>
        <taxon>Spermatophyta</taxon>
        <taxon>Magnoliopsida</taxon>
        <taxon>eudicotyledons</taxon>
        <taxon>Gunneridae</taxon>
        <taxon>Pentapetalae</taxon>
        <taxon>asterids</taxon>
        <taxon>campanulids</taxon>
        <taxon>Asterales</taxon>
        <taxon>Asteraceae</taxon>
        <taxon>Asteroideae</taxon>
        <taxon>Anthemideae</taxon>
        <taxon>Anthemidinae</taxon>
        <taxon>Tanacetum</taxon>
    </lineage>
</organism>
<keyword evidence="2" id="KW-1185">Reference proteome</keyword>
<dbReference type="EMBL" id="BQNB010016688">
    <property type="protein sequence ID" value="GJT54617.1"/>
    <property type="molecule type" value="Genomic_DNA"/>
</dbReference>